<protein>
    <recommendedName>
        <fullName evidence="3">Lipoprotein</fullName>
    </recommendedName>
</protein>
<proteinExistence type="predicted"/>
<reference evidence="1 2" key="1">
    <citation type="journal article" date="2019" name="Int. J. Syst. Evol. Microbiol.">
        <title>Anaerobacillus alkaliphilus sp. nov., a novel alkaliphilic and moderately halophilic bacterium.</title>
        <authorList>
            <person name="Borsodi A.K."/>
            <person name="Aszalos J.M."/>
            <person name="Bihari P."/>
            <person name="Nagy I."/>
            <person name="Schumann P."/>
            <person name="Sproer C."/>
            <person name="Kovacs A.L."/>
            <person name="Boka K."/>
            <person name="Dobosy P."/>
            <person name="Ovari M."/>
            <person name="Szili-Kovacs T."/>
            <person name="Toth E."/>
        </authorList>
    </citation>
    <scope>NUCLEOTIDE SEQUENCE [LARGE SCALE GENOMIC DNA]</scope>
    <source>
        <strain evidence="1 2">B16-10</strain>
    </source>
</reference>
<dbReference type="Proteomes" id="UP000290649">
    <property type="component" value="Unassembled WGS sequence"/>
</dbReference>
<keyword evidence="2" id="KW-1185">Reference proteome</keyword>
<dbReference type="AlphaFoldDB" id="A0A4Q0VYE9"/>
<gene>
    <name evidence="1" type="ORF">DS745_03660</name>
</gene>
<comment type="caution">
    <text evidence="1">The sequence shown here is derived from an EMBL/GenBank/DDBJ whole genome shotgun (WGS) entry which is preliminary data.</text>
</comment>
<accession>A0A4Q0VYE9</accession>
<evidence type="ECO:0000313" key="2">
    <source>
        <dbReference type="Proteomes" id="UP000290649"/>
    </source>
</evidence>
<evidence type="ECO:0008006" key="3">
    <source>
        <dbReference type="Google" id="ProtNLM"/>
    </source>
</evidence>
<sequence length="124" mass="14391">MRKVFLLLFIVLITGCSTEKLEPKTFAEIYSGNLSAVTKIEIRHGGGELKTIVDEEVIQRWLDDIQMITFVPDENQEGRVGYLYYVKLFEGETLTFSFDTSSIGDFYFLSNDELNERLEWLFTN</sequence>
<name>A0A4Q0VYE9_9BACI</name>
<evidence type="ECO:0000313" key="1">
    <source>
        <dbReference type="EMBL" id="RXJ04490.1"/>
    </source>
</evidence>
<organism evidence="1 2">
    <name type="scientific">Anaerobacillus alkaliphilus</name>
    <dbReference type="NCBI Taxonomy" id="1548597"/>
    <lineage>
        <taxon>Bacteria</taxon>
        <taxon>Bacillati</taxon>
        <taxon>Bacillota</taxon>
        <taxon>Bacilli</taxon>
        <taxon>Bacillales</taxon>
        <taxon>Bacillaceae</taxon>
        <taxon>Anaerobacillus</taxon>
    </lineage>
</organism>
<dbReference type="OrthoDB" id="2868629at2"/>
<dbReference type="EMBL" id="QOUX01000001">
    <property type="protein sequence ID" value="RXJ04490.1"/>
    <property type="molecule type" value="Genomic_DNA"/>
</dbReference>
<dbReference type="RefSeq" id="WP_129076832.1">
    <property type="nucleotide sequence ID" value="NZ_QOUX01000001.1"/>
</dbReference>
<dbReference type="PROSITE" id="PS51257">
    <property type="entry name" value="PROKAR_LIPOPROTEIN"/>
    <property type="match status" value="1"/>
</dbReference>